<dbReference type="RefSeq" id="WP_198746094.1">
    <property type="nucleotide sequence ID" value="NZ_JAEHTE010000001.1"/>
</dbReference>
<proteinExistence type="predicted"/>
<dbReference type="EMBL" id="JAEHTE010000001">
    <property type="protein sequence ID" value="MBI6882477.1"/>
    <property type="molecule type" value="Genomic_DNA"/>
</dbReference>
<dbReference type="Proteomes" id="UP000637061">
    <property type="component" value="Unassembled WGS sequence"/>
</dbReference>
<name>A0A8I1EAP7_PSEPU</name>
<protein>
    <submittedName>
        <fullName evidence="1">Uncharacterized protein</fullName>
    </submittedName>
</protein>
<dbReference type="AlphaFoldDB" id="A0A8I1EAP7"/>
<evidence type="ECO:0000313" key="2">
    <source>
        <dbReference type="Proteomes" id="UP000637061"/>
    </source>
</evidence>
<gene>
    <name evidence="1" type="ORF">JEU22_00970</name>
</gene>
<reference evidence="1" key="1">
    <citation type="submission" date="2020-12" db="EMBL/GenBank/DDBJ databases">
        <title>Enhanced detection system for hospital associated transmission using whole genome sequencing surveillance.</title>
        <authorList>
            <person name="Harrison L.H."/>
            <person name="Van Tyne D."/>
            <person name="Marsh J.W."/>
            <person name="Griffith M.P."/>
            <person name="Snyder D.J."/>
            <person name="Cooper V.S."/>
            <person name="Mustapha M."/>
        </authorList>
    </citation>
    <scope>NUCLEOTIDE SEQUENCE</scope>
    <source>
        <strain evidence="1">PSB00042</strain>
    </source>
</reference>
<evidence type="ECO:0000313" key="1">
    <source>
        <dbReference type="EMBL" id="MBI6882477.1"/>
    </source>
</evidence>
<organism evidence="1 2">
    <name type="scientific">Pseudomonas putida</name>
    <name type="common">Arthrobacter siderocapsulatus</name>
    <dbReference type="NCBI Taxonomy" id="303"/>
    <lineage>
        <taxon>Bacteria</taxon>
        <taxon>Pseudomonadati</taxon>
        <taxon>Pseudomonadota</taxon>
        <taxon>Gammaproteobacteria</taxon>
        <taxon>Pseudomonadales</taxon>
        <taxon>Pseudomonadaceae</taxon>
        <taxon>Pseudomonas</taxon>
    </lineage>
</organism>
<accession>A0A8I1EAP7</accession>
<comment type="caution">
    <text evidence="1">The sequence shown here is derived from an EMBL/GenBank/DDBJ whole genome shotgun (WGS) entry which is preliminary data.</text>
</comment>
<sequence>MSRSHAAPGTPSLGQLIDSVWHRLSETHYLRKIDPSTMACPHEDFLVFGKAILDDCVSYGAVIDTKLANAEYSTWVRFVGAWALFQRKRPMTRNVAAGLMQMDPSNLTNFINGKRALTANALTSFAWLFDIQEFDLKPDLGAKYARNAEKKVAEKLSAVEVRIDVLKADVQHLIDQGNPLDSIMQQIDELKQSVAS</sequence>